<evidence type="ECO:0000256" key="1">
    <source>
        <dbReference type="SAM" id="MobiDB-lite"/>
    </source>
</evidence>
<comment type="caution">
    <text evidence="2">The sequence shown here is derived from an EMBL/GenBank/DDBJ whole genome shotgun (WGS) entry which is preliminary data.</text>
</comment>
<evidence type="ECO:0000313" key="3">
    <source>
        <dbReference type="Proteomes" id="UP000887013"/>
    </source>
</evidence>
<feature type="region of interest" description="Disordered" evidence="1">
    <location>
        <begin position="47"/>
        <end position="78"/>
    </location>
</feature>
<sequence>MNKDLRKILLCPFGDYELQERLQLGTVERPSQSRAHLLENASAIRIKGQPRHGGGSLQDALNASGRVSPELHPTCLSL</sequence>
<accession>A0A8X6UB59</accession>
<evidence type="ECO:0000313" key="2">
    <source>
        <dbReference type="EMBL" id="GFU00190.1"/>
    </source>
</evidence>
<keyword evidence="3" id="KW-1185">Reference proteome</keyword>
<dbReference type="EMBL" id="BMAW01122746">
    <property type="protein sequence ID" value="GFU00190.1"/>
    <property type="molecule type" value="Genomic_DNA"/>
</dbReference>
<gene>
    <name evidence="2" type="ORF">NPIL_664641</name>
</gene>
<name>A0A8X6UB59_NEPPI</name>
<organism evidence="2 3">
    <name type="scientific">Nephila pilipes</name>
    <name type="common">Giant wood spider</name>
    <name type="synonym">Nephila maculata</name>
    <dbReference type="NCBI Taxonomy" id="299642"/>
    <lineage>
        <taxon>Eukaryota</taxon>
        <taxon>Metazoa</taxon>
        <taxon>Ecdysozoa</taxon>
        <taxon>Arthropoda</taxon>
        <taxon>Chelicerata</taxon>
        <taxon>Arachnida</taxon>
        <taxon>Araneae</taxon>
        <taxon>Araneomorphae</taxon>
        <taxon>Entelegynae</taxon>
        <taxon>Araneoidea</taxon>
        <taxon>Nephilidae</taxon>
        <taxon>Nephila</taxon>
    </lineage>
</organism>
<dbReference type="AlphaFoldDB" id="A0A8X6UB59"/>
<reference evidence="2" key="1">
    <citation type="submission" date="2020-08" db="EMBL/GenBank/DDBJ databases">
        <title>Multicomponent nature underlies the extraordinary mechanical properties of spider dragline silk.</title>
        <authorList>
            <person name="Kono N."/>
            <person name="Nakamura H."/>
            <person name="Mori M."/>
            <person name="Yoshida Y."/>
            <person name="Ohtoshi R."/>
            <person name="Malay A.D."/>
            <person name="Moran D.A.P."/>
            <person name="Tomita M."/>
            <person name="Numata K."/>
            <person name="Arakawa K."/>
        </authorList>
    </citation>
    <scope>NUCLEOTIDE SEQUENCE</scope>
</reference>
<protein>
    <submittedName>
        <fullName evidence="2">Uncharacterized protein</fullName>
    </submittedName>
</protein>
<proteinExistence type="predicted"/>
<dbReference type="Proteomes" id="UP000887013">
    <property type="component" value="Unassembled WGS sequence"/>
</dbReference>